<gene>
    <name evidence="1" type="ORF">GHV41_20805</name>
</gene>
<dbReference type="RefSeq" id="WP_153859912.1">
    <property type="nucleotide sequence ID" value="NZ_CP045913.1"/>
</dbReference>
<dbReference type="Proteomes" id="UP000381260">
    <property type="component" value="Chromosome"/>
</dbReference>
<reference evidence="1 2" key="1">
    <citation type="submission" date="2019-11" db="EMBL/GenBank/DDBJ databases">
        <title>The Phosphoenolpyruvate Phosphotransferase System Regulates Serratia proteamaculans 336X Biofilm Formation and Wheat Roots colonization.</title>
        <authorList>
            <person name="Liu F."/>
        </authorList>
    </citation>
    <scope>NUCLEOTIDE SEQUENCE [LARGE SCALE GENOMIC DNA]</scope>
    <source>
        <strain evidence="1 2">336X</strain>
    </source>
</reference>
<evidence type="ECO:0000313" key="2">
    <source>
        <dbReference type="Proteomes" id="UP000381260"/>
    </source>
</evidence>
<dbReference type="InterPro" id="IPR016123">
    <property type="entry name" value="Mog1/PsbP_a/b/a-sand"/>
</dbReference>
<proteinExistence type="predicted"/>
<protein>
    <submittedName>
        <fullName evidence="1">DUF1795 domain-containing protein</fullName>
    </submittedName>
</protein>
<dbReference type="Pfam" id="PF08786">
    <property type="entry name" value="DcrB"/>
    <property type="match status" value="1"/>
</dbReference>
<organism evidence="1 2">
    <name type="scientific">Serratia proteamaculans</name>
    <dbReference type="NCBI Taxonomy" id="28151"/>
    <lineage>
        <taxon>Bacteria</taxon>
        <taxon>Pseudomonadati</taxon>
        <taxon>Pseudomonadota</taxon>
        <taxon>Gammaproteobacteria</taxon>
        <taxon>Enterobacterales</taxon>
        <taxon>Yersiniaceae</taxon>
        <taxon>Serratia</taxon>
    </lineage>
</organism>
<dbReference type="InterPro" id="IPR014894">
    <property type="entry name" value="DcrB/EagT6"/>
</dbReference>
<name>A0A5Q2VGR9_SERPR</name>
<dbReference type="SUPFAM" id="SSF55724">
    <property type="entry name" value="Mog1p/PsbP-like"/>
    <property type="match status" value="1"/>
</dbReference>
<dbReference type="AlphaFoldDB" id="A0A5Q2VGR9"/>
<dbReference type="EMBL" id="CP045913">
    <property type="protein sequence ID" value="QGH63125.1"/>
    <property type="molecule type" value="Genomic_DNA"/>
</dbReference>
<accession>A0A5Q2VGR9</accession>
<evidence type="ECO:0000313" key="1">
    <source>
        <dbReference type="EMBL" id="QGH63125.1"/>
    </source>
</evidence>
<sequence length="268" mass="30342">MSHYLTQEASFELPDAFKDRTMNIFTLSENNASEFTFVVSRANATVEDTLQKVAARLTQDLQTTVQGFELISSSHGDINHQPSIEIFYQFKSAEALIWQKQNIVLLNDGLQGRKIVCFIGTCQNSFDDYYDRQYKGIIASIVFNEKENDTHVPVMLATDSVGKFFVFDTDSKELSVFTAISELYQHIDLKRALNGSYLFYHSLGEPLHIAPVVTNSSAEFTRYALWTSSVQNSQHLSSILLLCRSVNGPQELSNPEQIAEYLRTAREP</sequence>
<dbReference type="Gene3D" id="3.40.1000.10">
    <property type="entry name" value="Mog1/PsbP, alpha/beta/alpha sandwich"/>
    <property type="match status" value="1"/>
</dbReference>